<dbReference type="Proteomes" id="UP000198727">
    <property type="component" value="Unassembled WGS sequence"/>
</dbReference>
<proteinExistence type="predicted"/>
<reference evidence="6" key="1">
    <citation type="submission" date="2016-10" db="EMBL/GenBank/DDBJ databases">
        <authorList>
            <person name="Varghese N."/>
            <person name="Submissions S."/>
        </authorList>
    </citation>
    <scope>NUCLEOTIDE SEQUENCE [LARGE SCALE GENOMIC DNA]</scope>
    <source>
        <strain evidence="6">CGMCC 4.5579</strain>
    </source>
</reference>
<evidence type="ECO:0000259" key="4">
    <source>
        <dbReference type="SMART" id="SM00331"/>
    </source>
</evidence>
<dbReference type="InterPro" id="IPR052016">
    <property type="entry name" value="Bact_Sigma-Reg"/>
</dbReference>
<dbReference type="AlphaFoldDB" id="A0A1I5L2F6"/>
<evidence type="ECO:0000259" key="3">
    <source>
        <dbReference type="SMART" id="SM00065"/>
    </source>
</evidence>
<keyword evidence="1" id="KW-0378">Hydrolase</keyword>
<keyword evidence="6" id="KW-1185">Reference proteome</keyword>
<evidence type="ECO:0000256" key="1">
    <source>
        <dbReference type="ARBA" id="ARBA00022801"/>
    </source>
</evidence>
<dbReference type="InterPro" id="IPR001932">
    <property type="entry name" value="PPM-type_phosphatase-like_dom"/>
</dbReference>
<dbReference type="SMART" id="SM00065">
    <property type="entry name" value="GAF"/>
    <property type="match status" value="1"/>
</dbReference>
<gene>
    <name evidence="5" type="ORF">SAMN05421810_101381</name>
</gene>
<dbReference type="InterPro" id="IPR003018">
    <property type="entry name" value="GAF"/>
</dbReference>
<feature type="domain" description="GAF" evidence="3">
    <location>
        <begin position="49"/>
        <end position="206"/>
    </location>
</feature>
<dbReference type="RefSeq" id="WP_208325922.1">
    <property type="nucleotide sequence ID" value="NZ_FOWW01000001.1"/>
</dbReference>
<sequence>MEARIAVPRTSPEDAAARRGGNPPDAYRVALERAAFMQEVSRQLAGSLNVRRTVLRLLHLAVPYLGDWAVLALLDDRGATLAAHGGGVTEPVRVAELPDAWGGLGHLRAGGRTELLHVEPVVGPEGAEAGFVAMVPDAALRAEITALGPADLLGVALTARGGVLGALVVARRTVRGFTAADVELVEEFAHRGAVTIDAAALYEERAHVASVLQSALRPPSLPEVPGMRVAARFRPAIEHMTIGGDFYDLHGAGDDWSLVIGDVCGKGVRAAVLTGRARQTIRTAAHFDRSPATILAALNDVLYETDSDRFVTVACARLRPDPGAGTAELTLAVAGHPPPLVLRADGRVEEPHLVGTLSGVLPDLSYEERTVVLRRGDLVLFYTDGIFEARRCDDLFGLERLRALLPDYAGAEPAELCAAVEERVIEHLAGGAHDDMALLALRCG</sequence>
<dbReference type="SUPFAM" id="SSF81606">
    <property type="entry name" value="PP2C-like"/>
    <property type="match status" value="1"/>
</dbReference>
<evidence type="ECO:0000256" key="2">
    <source>
        <dbReference type="SAM" id="MobiDB-lite"/>
    </source>
</evidence>
<dbReference type="PANTHER" id="PTHR43156">
    <property type="entry name" value="STAGE II SPORULATION PROTEIN E-RELATED"/>
    <property type="match status" value="1"/>
</dbReference>
<dbReference type="EMBL" id="FOWW01000001">
    <property type="protein sequence ID" value="SFO91520.1"/>
    <property type="molecule type" value="Genomic_DNA"/>
</dbReference>
<dbReference type="Pfam" id="PF01590">
    <property type="entry name" value="GAF"/>
    <property type="match status" value="1"/>
</dbReference>
<name>A0A1I5L2F6_9PSEU</name>
<dbReference type="Pfam" id="PF07228">
    <property type="entry name" value="SpoIIE"/>
    <property type="match status" value="1"/>
</dbReference>
<feature type="domain" description="PPM-type phosphatase" evidence="4">
    <location>
        <begin position="224"/>
        <end position="443"/>
    </location>
</feature>
<protein>
    <submittedName>
        <fullName evidence="5">GAF domain-containing protein</fullName>
    </submittedName>
</protein>
<dbReference type="InterPro" id="IPR029016">
    <property type="entry name" value="GAF-like_dom_sf"/>
</dbReference>
<dbReference type="InterPro" id="IPR036457">
    <property type="entry name" value="PPM-type-like_dom_sf"/>
</dbReference>
<feature type="region of interest" description="Disordered" evidence="2">
    <location>
        <begin position="1"/>
        <end position="23"/>
    </location>
</feature>
<evidence type="ECO:0000313" key="6">
    <source>
        <dbReference type="Proteomes" id="UP000198727"/>
    </source>
</evidence>
<evidence type="ECO:0000313" key="5">
    <source>
        <dbReference type="EMBL" id="SFO91520.1"/>
    </source>
</evidence>
<accession>A0A1I5L2F6</accession>
<dbReference type="SMART" id="SM00331">
    <property type="entry name" value="PP2C_SIG"/>
    <property type="match status" value="1"/>
</dbReference>
<dbReference type="PANTHER" id="PTHR43156:SF2">
    <property type="entry name" value="STAGE II SPORULATION PROTEIN E"/>
    <property type="match status" value="1"/>
</dbReference>
<dbReference type="SUPFAM" id="SSF55781">
    <property type="entry name" value="GAF domain-like"/>
    <property type="match status" value="1"/>
</dbReference>
<dbReference type="Gene3D" id="3.60.40.10">
    <property type="entry name" value="PPM-type phosphatase domain"/>
    <property type="match status" value="1"/>
</dbReference>
<dbReference type="GO" id="GO:0016791">
    <property type="term" value="F:phosphatase activity"/>
    <property type="evidence" value="ECO:0007669"/>
    <property type="project" value="TreeGrafter"/>
</dbReference>
<organism evidence="5 6">
    <name type="scientific">Amycolatopsis arida</name>
    <dbReference type="NCBI Taxonomy" id="587909"/>
    <lineage>
        <taxon>Bacteria</taxon>
        <taxon>Bacillati</taxon>
        <taxon>Actinomycetota</taxon>
        <taxon>Actinomycetes</taxon>
        <taxon>Pseudonocardiales</taxon>
        <taxon>Pseudonocardiaceae</taxon>
        <taxon>Amycolatopsis</taxon>
    </lineage>
</organism>
<dbReference type="STRING" id="587909.SAMN05421810_101381"/>
<dbReference type="Gene3D" id="3.30.450.40">
    <property type="match status" value="1"/>
</dbReference>